<feature type="non-terminal residue" evidence="1">
    <location>
        <position position="1"/>
    </location>
</feature>
<evidence type="ECO:0000313" key="1">
    <source>
        <dbReference type="EMBL" id="SBR96979.1"/>
    </source>
</evidence>
<feature type="non-terminal residue" evidence="1">
    <location>
        <position position="86"/>
    </location>
</feature>
<organism evidence="1">
    <name type="scientific">Nothobranchius pienaari</name>
    <dbReference type="NCBI Taxonomy" id="704102"/>
    <lineage>
        <taxon>Eukaryota</taxon>
        <taxon>Metazoa</taxon>
        <taxon>Chordata</taxon>
        <taxon>Craniata</taxon>
        <taxon>Vertebrata</taxon>
        <taxon>Euteleostomi</taxon>
        <taxon>Actinopterygii</taxon>
        <taxon>Neopterygii</taxon>
        <taxon>Teleostei</taxon>
        <taxon>Neoteleostei</taxon>
        <taxon>Acanthomorphata</taxon>
        <taxon>Ovalentaria</taxon>
        <taxon>Atherinomorphae</taxon>
        <taxon>Cyprinodontiformes</taxon>
        <taxon>Nothobranchiidae</taxon>
        <taxon>Nothobranchius</taxon>
    </lineage>
</organism>
<accession>A0A1A8QVC4</accession>
<reference evidence="1" key="2">
    <citation type="submission" date="2016-06" db="EMBL/GenBank/DDBJ databases">
        <title>The genome of a short-lived fish provides insights into sex chromosome evolution and the genetic control of aging.</title>
        <authorList>
            <person name="Reichwald K."/>
            <person name="Felder M."/>
            <person name="Petzold A."/>
            <person name="Koch P."/>
            <person name="Groth M."/>
            <person name="Platzer M."/>
        </authorList>
    </citation>
    <scope>NUCLEOTIDE SEQUENCE</scope>
    <source>
        <tissue evidence="1">Brain</tissue>
    </source>
</reference>
<gene>
    <name evidence="1" type="primary">Nfu_g_1_021125</name>
</gene>
<dbReference type="AlphaFoldDB" id="A0A1A8QVC4"/>
<sequence length="86" mass="10045">DKLPESQKEKHHLKSRTTKMFRPRKWLLVFSAISVHQAMWVSGSGKSFSVKIRVQGGVFRDHICVQNLVCLQICNYSFKEQTHLRC</sequence>
<dbReference type="EMBL" id="HAEG01014202">
    <property type="protein sequence ID" value="SBR96979.1"/>
    <property type="molecule type" value="Transcribed_RNA"/>
</dbReference>
<name>A0A1A8QVC4_9TELE</name>
<proteinExistence type="predicted"/>
<protein>
    <submittedName>
        <fullName evidence="1">Uncharacterized protein</fullName>
    </submittedName>
</protein>
<reference evidence="1" key="1">
    <citation type="submission" date="2016-05" db="EMBL/GenBank/DDBJ databases">
        <authorList>
            <person name="Lavstsen T."/>
            <person name="Jespersen J.S."/>
        </authorList>
    </citation>
    <scope>NUCLEOTIDE SEQUENCE</scope>
    <source>
        <tissue evidence="1">Brain</tissue>
    </source>
</reference>